<evidence type="ECO:0000313" key="1">
    <source>
        <dbReference type="EMBL" id="SFP74534.1"/>
    </source>
</evidence>
<dbReference type="OrthoDB" id="9786526at2"/>
<dbReference type="RefSeq" id="WP_092430113.1">
    <property type="nucleotide sequence ID" value="NZ_FOXM01000005.1"/>
</dbReference>
<organism evidence="1 2">
    <name type="scientific">Geopseudomonas sagittaria</name>
    <dbReference type="NCBI Taxonomy" id="1135990"/>
    <lineage>
        <taxon>Bacteria</taxon>
        <taxon>Pseudomonadati</taxon>
        <taxon>Pseudomonadota</taxon>
        <taxon>Gammaproteobacteria</taxon>
        <taxon>Pseudomonadales</taxon>
        <taxon>Pseudomonadaceae</taxon>
        <taxon>Geopseudomonas</taxon>
    </lineage>
</organism>
<gene>
    <name evidence="1" type="ORF">SAMN05216229_105123</name>
</gene>
<dbReference type="SUPFAM" id="SSF53850">
    <property type="entry name" value="Periplasmic binding protein-like II"/>
    <property type="match status" value="1"/>
</dbReference>
<name>A0A1I5SUP5_9GAMM</name>
<protein>
    <recommendedName>
        <fullName evidence="3">LysR substrate binding domain-containing protein</fullName>
    </recommendedName>
</protein>
<accession>A0A1I5SUP5</accession>
<evidence type="ECO:0008006" key="3">
    <source>
        <dbReference type="Google" id="ProtNLM"/>
    </source>
</evidence>
<dbReference type="Proteomes" id="UP000243084">
    <property type="component" value="Unassembled WGS sequence"/>
</dbReference>
<keyword evidence="2" id="KW-1185">Reference proteome</keyword>
<dbReference type="EMBL" id="FOXM01000005">
    <property type="protein sequence ID" value="SFP74534.1"/>
    <property type="molecule type" value="Genomic_DNA"/>
</dbReference>
<dbReference type="Gene3D" id="3.40.190.290">
    <property type="match status" value="1"/>
</dbReference>
<evidence type="ECO:0000313" key="2">
    <source>
        <dbReference type="Proteomes" id="UP000243084"/>
    </source>
</evidence>
<sequence length="86" mass="9665">MGRFQAMQLFARIAELVGHRDIAYLSATSGQLQPLELSAGGRIERIEPLADYRPPALPMSVLSPHHRHLPPRLRVLIDWLVELFGA</sequence>
<reference evidence="2" key="1">
    <citation type="submission" date="2016-10" db="EMBL/GenBank/DDBJ databases">
        <authorList>
            <person name="Varghese N."/>
            <person name="Submissions S."/>
        </authorList>
    </citation>
    <scope>NUCLEOTIDE SEQUENCE [LARGE SCALE GENOMIC DNA]</scope>
    <source>
        <strain evidence="2">JCM 18195</strain>
    </source>
</reference>
<dbReference type="AlphaFoldDB" id="A0A1I5SUP5"/>
<proteinExistence type="predicted"/>